<feature type="transmembrane region" description="Helical" evidence="1">
    <location>
        <begin position="7"/>
        <end position="24"/>
    </location>
</feature>
<feature type="transmembrane region" description="Helical" evidence="1">
    <location>
        <begin position="99"/>
        <end position="120"/>
    </location>
</feature>
<feature type="transmembrane region" description="Helical" evidence="1">
    <location>
        <begin position="30"/>
        <end position="51"/>
    </location>
</feature>
<dbReference type="Proteomes" id="UP000191448">
    <property type="component" value="Unassembled WGS sequence"/>
</dbReference>
<evidence type="ECO:0000313" key="3">
    <source>
        <dbReference type="Proteomes" id="UP000191448"/>
    </source>
</evidence>
<keyword evidence="1" id="KW-1133">Transmembrane helix</keyword>
<gene>
    <name evidence="2" type="ORF">CLTHE_20890</name>
</gene>
<reference evidence="2 3" key="1">
    <citation type="submission" date="2016-02" db="EMBL/GenBank/DDBJ databases">
        <title>Genome sequence of Clostridium thermobutyricum DSM 4928.</title>
        <authorList>
            <person name="Poehlein A."/>
            <person name="Daniel R."/>
        </authorList>
    </citation>
    <scope>NUCLEOTIDE SEQUENCE [LARGE SCALE GENOMIC DNA]</scope>
    <source>
        <strain evidence="2 3">DSM 4928</strain>
    </source>
</reference>
<evidence type="ECO:0000313" key="2">
    <source>
        <dbReference type="EMBL" id="OPX47229.1"/>
    </source>
</evidence>
<dbReference type="EMBL" id="LTAY01000052">
    <property type="protein sequence ID" value="OPX47229.1"/>
    <property type="molecule type" value="Genomic_DNA"/>
</dbReference>
<organism evidence="2 3">
    <name type="scientific">Clostridium thermobutyricum DSM 4928</name>
    <dbReference type="NCBI Taxonomy" id="1121339"/>
    <lineage>
        <taxon>Bacteria</taxon>
        <taxon>Bacillati</taxon>
        <taxon>Bacillota</taxon>
        <taxon>Clostridia</taxon>
        <taxon>Eubacteriales</taxon>
        <taxon>Clostridiaceae</taxon>
        <taxon>Clostridium</taxon>
    </lineage>
</organism>
<dbReference type="Pfam" id="PF13630">
    <property type="entry name" value="SdpI"/>
    <property type="match status" value="1"/>
</dbReference>
<proteinExistence type="predicted"/>
<keyword evidence="1" id="KW-0472">Membrane</keyword>
<dbReference type="PANTHER" id="PTHR37810">
    <property type="entry name" value="IMMUNITY PROTEIN SDPI"/>
    <property type="match status" value="1"/>
</dbReference>
<comment type="caution">
    <text evidence="2">The sequence shown here is derived from an EMBL/GenBank/DDBJ whole genome shotgun (WGS) entry which is preliminary data.</text>
</comment>
<accession>A0A1V4STL6</accession>
<dbReference type="InterPro" id="IPR025962">
    <property type="entry name" value="SdpI/YhfL"/>
</dbReference>
<evidence type="ECO:0000256" key="1">
    <source>
        <dbReference type="SAM" id="Phobius"/>
    </source>
</evidence>
<protein>
    <recommendedName>
        <fullName evidence="4">Immunity protein SdpI</fullName>
    </recommendedName>
</protein>
<name>A0A1V4STL6_9CLOT</name>
<evidence type="ECO:0008006" key="4">
    <source>
        <dbReference type="Google" id="ProtNLM"/>
    </source>
</evidence>
<dbReference type="AlphaFoldDB" id="A0A1V4STL6"/>
<dbReference type="PANTHER" id="PTHR37810:SF5">
    <property type="entry name" value="IMMUNITY PROTEIN SDPI"/>
    <property type="match status" value="1"/>
</dbReference>
<sequence>MKKLFKIQLLGLLPVILVGIYYLFNKTLNSTYYTVLLIAASGILISTTFAYSSLKKDYTNNKNSMKKSTYIFGLILNFFIPIFIYLCLFFILFRNVQFQLSNILFFIVGLIITISGMFLPRIEPNNTIGVKFKWALEDNNNWYATQKFSSYVFIIFGSIMISSPLHNITFLMIISIFSIIILPCLYSYKYYKNSINKN</sequence>
<dbReference type="OrthoDB" id="9808690at2"/>
<keyword evidence="1" id="KW-0812">Transmembrane</keyword>
<feature type="transmembrane region" description="Helical" evidence="1">
    <location>
        <begin position="168"/>
        <end position="188"/>
    </location>
</feature>
<dbReference type="RefSeq" id="WP_080023307.1">
    <property type="nucleotide sequence ID" value="NZ_LTAY01000052.1"/>
</dbReference>
<dbReference type="GO" id="GO:0009636">
    <property type="term" value="P:response to toxic substance"/>
    <property type="evidence" value="ECO:0007669"/>
    <property type="project" value="TreeGrafter"/>
</dbReference>
<feature type="transmembrane region" description="Helical" evidence="1">
    <location>
        <begin position="71"/>
        <end position="93"/>
    </location>
</feature>